<evidence type="ECO:0000256" key="11">
    <source>
        <dbReference type="ARBA" id="ARBA00029766"/>
    </source>
</evidence>
<keyword evidence="9" id="KW-0289">Folate biosynthesis</keyword>
<evidence type="ECO:0000256" key="3">
    <source>
        <dbReference type="ARBA" id="ARBA00013253"/>
    </source>
</evidence>
<evidence type="ECO:0000256" key="8">
    <source>
        <dbReference type="ARBA" id="ARBA00022840"/>
    </source>
</evidence>
<evidence type="ECO:0000256" key="7">
    <source>
        <dbReference type="ARBA" id="ARBA00022777"/>
    </source>
</evidence>
<sequence length="170" mass="19731">MNAAWISLGANLGDPVISLRQALEKMRIFDGMQLDAVSDFYKSAPVDYEDQPVFVNAVARIRTCLEPEQLLENLFHLQKQGGQGEKAFRYGPRFLDLDLLLYENRVCRDENLELPHPRMHLRRFVLKPLCDINPDMRHPLLHETMADLLKKLPENSQWVERIPCPELLLP</sequence>
<keyword evidence="6" id="KW-0547">Nucleotide-binding</keyword>
<comment type="similarity">
    <text evidence="2">Belongs to the HPPK family.</text>
</comment>
<keyword evidence="7 14" id="KW-0418">Kinase</keyword>
<evidence type="ECO:0000256" key="12">
    <source>
        <dbReference type="ARBA" id="ARBA00033413"/>
    </source>
</evidence>
<dbReference type="CDD" id="cd00483">
    <property type="entry name" value="HPPK"/>
    <property type="match status" value="1"/>
</dbReference>
<dbReference type="PANTHER" id="PTHR43071">
    <property type="entry name" value="2-AMINO-4-HYDROXY-6-HYDROXYMETHYLDIHYDROPTERIDINE PYROPHOSPHOKINASE"/>
    <property type="match status" value="1"/>
</dbReference>
<name>A0A5S5MEU5_9BACT</name>
<evidence type="ECO:0000256" key="2">
    <source>
        <dbReference type="ARBA" id="ARBA00005810"/>
    </source>
</evidence>
<dbReference type="EMBL" id="VDMB01000013">
    <property type="protein sequence ID" value="TYT74266.1"/>
    <property type="molecule type" value="Genomic_DNA"/>
</dbReference>
<dbReference type="InterPro" id="IPR000550">
    <property type="entry name" value="Hppk"/>
</dbReference>
<dbReference type="InterPro" id="IPR035907">
    <property type="entry name" value="Hppk_sf"/>
</dbReference>
<dbReference type="GO" id="GO:0046656">
    <property type="term" value="P:folic acid biosynthetic process"/>
    <property type="evidence" value="ECO:0007669"/>
    <property type="project" value="UniProtKB-KW"/>
</dbReference>
<comment type="pathway">
    <text evidence="1">Cofactor biosynthesis; tetrahydrofolate biosynthesis; 2-amino-4-hydroxy-6-hydroxymethyl-7,8-dihydropteridine diphosphate from 7,8-dihydroneopterin triphosphate: step 4/4.</text>
</comment>
<comment type="function">
    <text evidence="10">Catalyzes the transfer of pyrophosphate from adenosine triphosphate (ATP) to 6-hydroxymethyl-7,8-dihydropterin, an enzymatic step in folate biosynthesis pathway.</text>
</comment>
<evidence type="ECO:0000256" key="9">
    <source>
        <dbReference type="ARBA" id="ARBA00022909"/>
    </source>
</evidence>
<dbReference type="SUPFAM" id="SSF55083">
    <property type="entry name" value="6-hydroxymethyl-7,8-dihydropterin pyrophosphokinase, HPPK"/>
    <property type="match status" value="1"/>
</dbReference>
<gene>
    <name evidence="14" type="primary">folK</name>
    <name evidence="14" type="ORF">FIM25_10880</name>
</gene>
<accession>A0A5S5MEU5</accession>
<dbReference type="PANTHER" id="PTHR43071:SF1">
    <property type="entry name" value="2-AMINO-4-HYDROXY-6-HYDROXYMETHYLDIHYDROPTERIDINE PYROPHOSPHOKINASE"/>
    <property type="match status" value="1"/>
</dbReference>
<dbReference type="AlphaFoldDB" id="A0A5S5MEU5"/>
<dbReference type="NCBIfam" id="TIGR01498">
    <property type="entry name" value="folK"/>
    <property type="match status" value="1"/>
</dbReference>
<evidence type="ECO:0000313" key="15">
    <source>
        <dbReference type="Proteomes" id="UP000321899"/>
    </source>
</evidence>
<evidence type="ECO:0000256" key="4">
    <source>
        <dbReference type="ARBA" id="ARBA00016218"/>
    </source>
</evidence>
<keyword evidence="8" id="KW-0067">ATP-binding</keyword>
<evidence type="ECO:0000256" key="10">
    <source>
        <dbReference type="ARBA" id="ARBA00029409"/>
    </source>
</evidence>
<proteinExistence type="inferred from homology"/>
<dbReference type="GO" id="GO:0016301">
    <property type="term" value="F:kinase activity"/>
    <property type="evidence" value="ECO:0007669"/>
    <property type="project" value="UniProtKB-KW"/>
</dbReference>
<comment type="caution">
    <text evidence="14">The sequence shown here is derived from an EMBL/GenBank/DDBJ whole genome shotgun (WGS) entry which is preliminary data.</text>
</comment>
<evidence type="ECO:0000313" key="14">
    <source>
        <dbReference type="EMBL" id="TYT74266.1"/>
    </source>
</evidence>
<dbReference type="Pfam" id="PF01288">
    <property type="entry name" value="HPPK"/>
    <property type="match status" value="1"/>
</dbReference>
<evidence type="ECO:0000256" key="5">
    <source>
        <dbReference type="ARBA" id="ARBA00022679"/>
    </source>
</evidence>
<dbReference type="EC" id="2.7.6.3" evidence="3"/>
<organism evidence="14 15">
    <name type="scientific">Desulfobotulus mexicanus</name>
    <dbReference type="NCBI Taxonomy" id="2586642"/>
    <lineage>
        <taxon>Bacteria</taxon>
        <taxon>Pseudomonadati</taxon>
        <taxon>Thermodesulfobacteriota</taxon>
        <taxon>Desulfobacteria</taxon>
        <taxon>Desulfobacterales</taxon>
        <taxon>Desulfobacteraceae</taxon>
        <taxon>Desulfobotulus</taxon>
    </lineage>
</organism>
<keyword evidence="5 14" id="KW-0808">Transferase</keyword>
<dbReference type="GO" id="GO:0005524">
    <property type="term" value="F:ATP binding"/>
    <property type="evidence" value="ECO:0007669"/>
    <property type="project" value="UniProtKB-KW"/>
</dbReference>
<dbReference type="GO" id="GO:0003848">
    <property type="term" value="F:2-amino-4-hydroxy-6-hydroxymethyldihydropteridine diphosphokinase activity"/>
    <property type="evidence" value="ECO:0007669"/>
    <property type="project" value="UniProtKB-EC"/>
</dbReference>
<dbReference type="Proteomes" id="UP000321899">
    <property type="component" value="Unassembled WGS sequence"/>
</dbReference>
<dbReference type="GO" id="GO:0046654">
    <property type="term" value="P:tetrahydrofolate biosynthetic process"/>
    <property type="evidence" value="ECO:0007669"/>
    <property type="project" value="UniProtKB-UniPathway"/>
</dbReference>
<protein>
    <recommendedName>
        <fullName evidence="4">2-amino-4-hydroxy-6-hydroxymethyldihydropteridine pyrophosphokinase</fullName>
        <ecNumber evidence="3">2.7.6.3</ecNumber>
    </recommendedName>
    <alternativeName>
        <fullName evidence="11">6-hydroxymethyl-7,8-dihydropterin pyrophosphokinase</fullName>
    </alternativeName>
    <alternativeName>
        <fullName evidence="12">7,8-dihydro-6-hydroxymethylpterin-pyrophosphokinase</fullName>
    </alternativeName>
</protein>
<dbReference type="RefSeq" id="WP_139449175.1">
    <property type="nucleotide sequence ID" value="NZ_VDMB01000013.1"/>
</dbReference>
<dbReference type="Gene3D" id="3.30.70.560">
    <property type="entry name" value="7,8-Dihydro-6-hydroxymethylpterin-pyrophosphokinase HPPK"/>
    <property type="match status" value="1"/>
</dbReference>
<keyword evidence="15" id="KW-1185">Reference proteome</keyword>
<dbReference type="OrthoDB" id="9808041at2"/>
<dbReference type="UniPathway" id="UPA00077">
    <property type="reaction ID" value="UER00155"/>
</dbReference>
<evidence type="ECO:0000256" key="1">
    <source>
        <dbReference type="ARBA" id="ARBA00005051"/>
    </source>
</evidence>
<feature type="domain" description="7,8-dihydro-6-hydroxymethylpterin-pyrophosphokinase" evidence="13">
    <location>
        <begin position="89"/>
        <end position="100"/>
    </location>
</feature>
<evidence type="ECO:0000259" key="13">
    <source>
        <dbReference type="PROSITE" id="PS00794"/>
    </source>
</evidence>
<dbReference type="PROSITE" id="PS00794">
    <property type="entry name" value="HPPK"/>
    <property type="match status" value="1"/>
</dbReference>
<reference evidence="14 15" key="1">
    <citation type="submission" date="2019-06" db="EMBL/GenBank/DDBJ databases">
        <title>Desulfobotulus mexicanus sp. nov., a novel sulfate-reducing bacterium isolated from the sediment of an alkaline crater lake in Mexico.</title>
        <authorList>
            <person name="Hirschler-Rea A."/>
        </authorList>
    </citation>
    <scope>NUCLEOTIDE SEQUENCE [LARGE SCALE GENOMIC DNA]</scope>
    <source>
        <strain evidence="14 15">PAR22N</strain>
    </source>
</reference>
<evidence type="ECO:0000256" key="6">
    <source>
        <dbReference type="ARBA" id="ARBA00022741"/>
    </source>
</evidence>